<dbReference type="OrthoDB" id="8202856at2"/>
<dbReference type="Proteomes" id="UP000324758">
    <property type="component" value="Unassembled WGS sequence"/>
</dbReference>
<proteinExistence type="predicted"/>
<organism evidence="1 2">
    <name type="scientific">Bradyrhizobium rifense</name>
    <dbReference type="NCBI Taxonomy" id="515499"/>
    <lineage>
        <taxon>Bacteria</taxon>
        <taxon>Pseudomonadati</taxon>
        <taxon>Pseudomonadota</taxon>
        <taxon>Alphaproteobacteria</taxon>
        <taxon>Hyphomicrobiales</taxon>
        <taxon>Nitrobacteraceae</taxon>
        <taxon>Bradyrhizobium</taxon>
    </lineage>
</organism>
<dbReference type="InterPro" id="IPR007487">
    <property type="entry name" value="ABC_transpt-TYRBP-like"/>
</dbReference>
<dbReference type="PANTHER" id="PTHR35271">
    <property type="entry name" value="ABC TRANSPORTER, SUBSTRATE-BINDING LIPOPROTEIN-RELATED"/>
    <property type="match status" value="1"/>
</dbReference>
<comment type="caution">
    <text evidence="1">The sequence shown here is derived from an EMBL/GenBank/DDBJ whole genome shotgun (WGS) entry which is preliminary data.</text>
</comment>
<gene>
    <name evidence="1" type="ORF">FXB40_41910</name>
</gene>
<reference evidence="1 2" key="1">
    <citation type="submission" date="2019-08" db="EMBL/GenBank/DDBJ databases">
        <title>Bradyrhizobium hipponensis sp. nov., a rhizobium isolated from a Lupinus angustifolius root nodule in Tunisia.</title>
        <authorList>
            <person name="Off K."/>
            <person name="Rejili M."/>
            <person name="Mars M."/>
            <person name="Brachmann A."/>
            <person name="Marin M."/>
        </authorList>
    </citation>
    <scope>NUCLEOTIDE SEQUENCE [LARGE SCALE GENOMIC DNA]</scope>
    <source>
        <strain evidence="1 2">CTAW71</strain>
    </source>
</reference>
<evidence type="ECO:0008006" key="3">
    <source>
        <dbReference type="Google" id="ProtNLM"/>
    </source>
</evidence>
<dbReference type="PANTHER" id="PTHR35271:SF1">
    <property type="entry name" value="ABC TRANSPORTER, SUBSTRATE-BINDING LIPOPROTEIN"/>
    <property type="match status" value="1"/>
</dbReference>
<sequence length="232" mass="24754">MRPPLSLAFKSTTTTIPIVIVVADPIAFGIVSSLSRPGGNITGSTVDGGIEMIAKRLSLLLEAKPNARLGYLASRGNWNGVEGALIMGTARRASASLVHIDLGNSITEQAYVEAASKLAELNVNALLVSDEPDQIAHKEAAVAIATNARVPAMYAFRDLAEAGGLMAYCVDLPDAFRYAAKQIAEILHGKLPGDIPFFQPTFFPFIVNLKAARQIGFEFPHPLLARADEVIE</sequence>
<evidence type="ECO:0000313" key="2">
    <source>
        <dbReference type="Proteomes" id="UP000324758"/>
    </source>
</evidence>
<name>A0A5D3K7H2_9BRAD</name>
<dbReference type="AlphaFoldDB" id="A0A5D3K7H2"/>
<evidence type="ECO:0000313" key="1">
    <source>
        <dbReference type="EMBL" id="TYL86541.1"/>
    </source>
</evidence>
<keyword evidence="2" id="KW-1185">Reference proteome</keyword>
<dbReference type="Pfam" id="PF04392">
    <property type="entry name" value="ABC_sub_bind"/>
    <property type="match status" value="1"/>
</dbReference>
<protein>
    <recommendedName>
        <fullName evidence="3">ABC transporter substrate-binding protein</fullName>
    </recommendedName>
</protein>
<dbReference type="Gene3D" id="3.40.50.2300">
    <property type="match status" value="1"/>
</dbReference>
<accession>A0A5D3K7H2</accession>
<dbReference type="EMBL" id="VSSS01000079">
    <property type="protein sequence ID" value="TYL86541.1"/>
    <property type="molecule type" value="Genomic_DNA"/>
</dbReference>